<evidence type="ECO:0000313" key="3">
    <source>
        <dbReference type="Proteomes" id="UP001341840"/>
    </source>
</evidence>
<dbReference type="Proteomes" id="UP001341840">
    <property type="component" value="Unassembled WGS sequence"/>
</dbReference>
<comment type="caution">
    <text evidence="2">The sequence shown here is derived from an EMBL/GenBank/DDBJ whole genome shotgun (WGS) entry which is preliminary data.</text>
</comment>
<organism evidence="2 3">
    <name type="scientific">Stylosanthes scabra</name>
    <dbReference type="NCBI Taxonomy" id="79078"/>
    <lineage>
        <taxon>Eukaryota</taxon>
        <taxon>Viridiplantae</taxon>
        <taxon>Streptophyta</taxon>
        <taxon>Embryophyta</taxon>
        <taxon>Tracheophyta</taxon>
        <taxon>Spermatophyta</taxon>
        <taxon>Magnoliopsida</taxon>
        <taxon>eudicotyledons</taxon>
        <taxon>Gunneridae</taxon>
        <taxon>Pentapetalae</taxon>
        <taxon>rosids</taxon>
        <taxon>fabids</taxon>
        <taxon>Fabales</taxon>
        <taxon>Fabaceae</taxon>
        <taxon>Papilionoideae</taxon>
        <taxon>50 kb inversion clade</taxon>
        <taxon>dalbergioids sensu lato</taxon>
        <taxon>Dalbergieae</taxon>
        <taxon>Pterocarpus clade</taxon>
        <taxon>Stylosanthes</taxon>
    </lineage>
</organism>
<protein>
    <submittedName>
        <fullName evidence="2">Uncharacterized protein</fullName>
    </submittedName>
</protein>
<accession>A0ABU6VIA9</accession>
<proteinExistence type="predicted"/>
<evidence type="ECO:0000256" key="1">
    <source>
        <dbReference type="SAM" id="MobiDB-lite"/>
    </source>
</evidence>
<sequence length="83" mass="9603">MVGNVDSAENRDVTLPYYAIIRDLQVMRPFDDKSGNGWKTESCSIRVYNGRTMRMKSKESKDKIRTTKARHSQSYDVSTLDRP</sequence>
<name>A0ABU6VIA9_9FABA</name>
<feature type="compositionally biased region" description="Basic and acidic residues" evidence="1">
    <location>
        <begin position="56"/>
        <end position="65"/>
    </location>
</feature>
<reference evidence="2 3" key="1">
    <citation type="journal article" date="2023" name="Plants (Basel)">
        <title>Bridging the Gap: Combining Genomics and Transcriptomics Approaches to Understand Stylosanthes scabra, an Orphan Legume from the Brazilian Caatinga.</title>
        <authorList>
            <person name="Ferreira-Neto J.R.C."/>
            <person name="da Silva M.D."/>
            <person name="Binneck E."/>
            <person name="de Melo N.F."/>
            <person name="da Silva R.H."/>
            <person name="de Melo A.L.T.M."/>
            <person name="Pandolfi V."/>
            <person name="Bustamante F.O."/>
            <person name="Brasileiro-Vidal A.C."/>
            <person name="Benko-Iseppon A.M."/>
        </authorList>
    </citation>
    <scope>NUCLEOTIDE SEQUENCE [LARGE SCALE GENOMIC DNA]</scope>
    <source>
        <tissue evidence="2">Leaves</tissue>
    </source>
</reference>
<feature type="region of interest" description="Disordered" evidence="1">
    <location>
        <begin position="54"/>
        <end position="83"/>
    </location>
</feature>
<evidence type="ECO:0000313" key="2">
    <source>
        <dbReference type="EMBL" id="MED6172899.1"/>
    </source>
</evidence>
<gene>
    <name evidence="2" type="ORF">PIB30_054225</name>
</gene>
<dbReference type="EMBL" id="JASCZI010151446">
    <property type="protein sequence ID" value="MED6172899.1"/>
    <property type="molecule type" value="Genomic_DNA"/>
</dbReference>
<keyword evidence="3" id="KW-1185">Reference proteome</keyword>